<dbReference type="InterPro" id="IPR006553">
    <property type="entry name" value="Leu-rich_rpt_Cys-con_subtyp"/>
</dbReference>
<dbReference type="VEuPathDB" id="VectorBase:HLOH_049407"/>
<evidence type="ECO:0000259" key="3">
    <source>
        <dbReference type="Pfam" id="PF00646"/>
    </source>
</evidence>
<dbReference type="Proteomes" id="UP000821853">
    <property type="component" value="Chromosome 2"/>
</dbReference>
<sequence length="499" mass="54043">MERAGSHRCGRVEKASTSGDGAYPARSPSRKRQKLGPASSQRGARGRAPSSPTEHPLTDTISPEVVRCLFSYLDVQHRCIMAQVCTACRAIAEEPWIWANDVVTLPPTLSSVAALDCLSRRGIRSVIMSRYGLRPALFSVLLSRLPKLKSLDLSDFCLPGDDAILSLLEGGPYPSLERLCLYGSSWVTNKAIEHVTTMLPSLRELNVRFFCNVGDAAAMALLGERLPQLKVLSLKKCGVSDAGLKTLAGLSEGYGPSRWGTTVTDLRLKRCERISDLGLEYVSRGMPNLVNLDLSECCGVTDGGVAFIADMASLKRLALCGCENVTRRGIRHLAEGRCRLSYLDVGYCTLIDDDACSNMGRGSGLLCLKSLVIQDTPITDRGLSALARALAPSLTVLDVSGCKNISRDGIAAVSVFLRRLRMITMMDCPRLTTAAIKHLANMPSLQAVFARGCQKMTGRGMKYVARSVSQVKFLVLDVTLMGLCDNGVRHMTTVSTAYT</sequence>
<feature type="compositionally biased region" description="Basic and acidic residues" evidence="2">
    <location>
        <begin position="1"/>
        <end position="14"/>
    </location>
</feature>
<accession>A0A9J6FWS3</accession>
<evidence type="ECO:0000256" key="2">
    <source>
        <dbReference type="SAM" id="MobiDB-lite"/>
    </source>
</evidence>
<dbReference type="InterPro" id="IPR001810">
    <property type="entry name" value="F-box_dom"/>
</dbReference>
<dbReference type="Pfam" id="PF13516">
    <property type="entry name" value="LRR_6"/>
    <property type="match status" value="2"/>
</dbReference>
<dbReference type="Pfam" id="PF00646">
    <property type="entry name" value="F-box"/>
    <property type="match status" value="1"/>
</dbReference>
<keyword evidence="6" id="KW-1185">Reference proteome</keyword>
<comment type="caution">
    <text evidence="5">The sequence shown here is derived from an EMBL/GenBank/DDBJ whole genome shotgun (WGS) entry which is preliminary data.</text>
</comment>
<reference evidence="5 6" key="1">
    <citation type="journal article" date="2020" name="Cell">
        <title>Large-Scale Comparative Analyses of Tick Genomes Elucidate Their Genetic Diversity and Vector Capacities.</title>
        <authorList>
            <consortium name="Tick Genome and Microbiome Consortium (TIGMIC)"/>
            <person name="Jia N."/>
            <person name="Wang J."/>
            <person name="Shi W."/>
            <person name="Du L."/>
            <person name="Sun Y."/>
            <person name="Zhan W."/>
            <person name="Jiang J.F."/>
            <person name="Wang Q."/>
            <person name="Zhang B."/>
            <person name="Ji P."/>
            <person name="Bell-Sakyi L."/>
            <person name="Cui X.M."/>
            <person name="Yuan T.T."/>
            <person name="Jiang B.G."/>
            <person name="Yang W.F."/>
            <person name="Lam T.T."/>
            <person name="Chang Q.C."/>
            <person name="Ding S.J."/>
            <person name="Wang X.J."/>
            <person name="Zhu J.G."/>
            <person name="Ruan X.D."/>
            <person name="Zhao L."/>
            <person name="Wei J.T."/>
            <person name="Ye R.Z."/>
            <person name="Que T.C."/>
            <person name="Du C.H."/>
            <person name="Zhou Y.H."/>
            <person name="Cheng J.X."/>
            <person name="Dai P.F."/>
            <person name="Guo W.B."/>
            <person name="Han X.H."/>
            <person name="Huang E.J."/>
            <person name="Li L.F."/>
            <person name="Wei W."/>
            <person name="Gao Y.C."/>
            <person name="Liu J.Z."/>
            <person name="Shao H.Z."/>
            <person name="Wang X."/>
            <person name="Wang C.C."/>
            <person name="Yang T.C."/>
            <person name="Huo Q.B."/>
            <person name="Li W."/>
            <person name="Chen H.Y."/>
            <person name="Chen S.E."/>
            <person name="Zhou L.G."/>
            <person name="Ni X.B."/>
            <person name="Tian J.H."/>
            <person name="Sheng Y."/>
            <person name="Liu T."/>
            <person name="Pan Y.S."/>
            <person name="Xia L.Y."/>
            <person name="Li J."/>
            <person name="Zhao F."/>
            <person name="Cao W.C."/>
        </authorList>
    </citation>
    <scope>NUCLEOTIDE SEQUENCE [LARGE SCALE GENOMIC DNA]</scope>
    <source>
        <strain evidence="5">HaeL-2018</strain>
    </source>
</reference>
<dbReference type="Gene3D" id="1.20.1280.50">
    <property type="match status" value="1"/>
</dbReference>
<dbReference type="SMART" id="SM00367">
    <property type="entry name" value="LRR_CC"/>
    <property type="match status" value="11"/>
</dbReference>
<feature type="domain" description="F-box" evidence="3">
    <location>
        <begin position="63"/>
        <end position="99"/>
    </location>
</feature>
<protein>
    <submittedName>
        <fullName evidence="5">Uncharacterized protein</fullName>
    </submittedName>
</protein>
<gene>
    <name evidence="5" type="ORF">HPB48_018069</name>
</gene>
<dbReference type="PANTHER" id="PTHR13318:SF190">
    <property type="entry name" value="PARTNER OF PAIRED, ISOFORM B"/>
    <property type="match status" value="1"/>
</dbReference>
<dbReference type="InterPro" id="IPR057207">
    <property type="entry name" value="FBXL15_LRR"/>
</dbReference>
<evidence type="ECO:0000313" key="5">
    <source>
        <dbReference type="EMBL" id="KAH9366516.1"/>
    </source>
</evidence>
<keyword evidence="1" id="KW-0833">Ubl conjugation pathway</keyword>
<proteinExistence type="predicted"/>
<dbReference type="InterPro" id="IPR032675">
    <property type="entry name" value="LRR_dom_sf"/>
</dbReference>
<dbReference type="SUPFAM" id="SSF81383">
    <property type="entry name" value="F-box domain"/>
    <property type="match status" value="1"/>
</dbReference>
<dbReference type="InterPro" id="IPR036047">
    <property type="entry name" value="F-box-like_dom_sf"/>
</dbReference>
<dbReference type="GO" id="GO:0031146">
    <property type="term" value="P:SCF-dependent proteasomal ubiquitin-dependent protein catabolic process"/>
    <property type="evidence" value="ECO:0007669"/>
    <property type="project" value="TreeGrafter"/>
</dbReference>
<dbReference type="SUPFAM" id="SSF52047">
    <property type="entry name" value="RNI-like"/>
    <property type="match status" value="1"/>
</dbReference>
<dbReference type="EMBL" id="JABSTR010000004">
    <property type="protein sequence ID" value="KAH9366516.1"/>
    <property type="molecule type" value="Genomic_DNA"/>
</dbReference>
<dbReference type="PANTHER" id="PTHR13318">
    <property type="entry name" value="PARTNER OF PAIRED, ISOFORM B-RELATED"/>
    <property type="match status" value="1"/>
</dbReference>
<organism evidence="5 6">
    <name type="scientific">Haemaphysalis longicornis</name>
    <name type="common">Bush tick</name>
    <dbReference type="NCBI Taxonomy" id="44386"/>
    <lineage>
        <taxon>Eukaryota</taxon>
        <taxon>Metazoa</taxon>
        <taxon>Ecdysozoa</taxon>
        <taxon>Arthropoda</taxon>
        <taxon>Chelicerata</taxon>
        <taxon>Arachnida</taxon>
        <taxon>Acari</taxon>
        <taxon>Parasitiformes</taxon>
        <taxon>Ixodida</taxon>
        <taxon>Ixodoidea</taxon>
        <taxon>Ixodidae</taxon>
        <taxon>Haemaphysalinae</taxon>
        <taxon>Haemaphysalis</taxon>
    </lineage>
</organism>
<dbReference type="Pfam" id="PF25372">
    <property type="entry name" value="DUF7885"/>
    <property type="match status" value="1"/>
</dbReference>
<evidence type="ECO:0000259" key="4">
    <source>
        <dbReference type="Pfam" id="PF25372"/>
    </source>
</evidence>
<evidence type="ECO:0000313" key="6">
    <source>
        <dbReference type="Proteomes" id="UP000821853"/>
    </source>
</evidence>
<feature type="domain" description="F-box/LRR-repeat protein 15-like leucin rich repeat" evidence="4">
    <location>
        <begin position="261"/>
        <end position="375"/>
    </location>
</feature>
<feature type="region of interest" description="Disordered" evidence="2">
    <location>
        <begin position="1"/>
        <end position="58"/>
    </location>
</feature>
<dbReference type="OrthoDB" id="10044893at2759"/>
<name>A0A9J6FWS3_HAELO</name>
<dbReference type="Gene3D" id="3.80.10.10">
    <property type="entry name" value="Ribonuclease Inhibitor"/>
    <property type="match status" value="2"/>
</dbReference>
<dbReference type="AlphaFoldDB" id="A0A9J6FWS3"/>
<dbReference type="GO" id="GO:0019005">
    <property type="term" value="C:SCF ubiquitin ligase complex"/>
    <property type="evidence" value="ECO:0007669"/>
    <property type="project" value="TreeGrafter"/>
</dbReference>
<dbReference type="InterPro" id="IPR001611">
    <property type="entry name" value="Leu-rich_rpt"/>
</dbReference>
<evidence type="ECO:0000256" key="1">
    <source>
        <dbReference type="ARBA" id="ARBA00022786"/>
    </source>
</evidence>